<gene>
    <name evidence="3" type="ORF">TWF696_004654</name>
</gene>
<name>A0AAV9V950_9PEZI</name>
<comment type="caution">
    <text evidence="3">The sequence shown here is derived from an EMBL/GenBank/DDBJ whole genome shotgun (WGS) entry which is preliminary data.</text>
</comment>
<feature type="domain" description="Nucleoside phosphorylase" evidence="2">
    <location>
        <begin position="52"/>
        <end position="298"/>
    </location>
</feature>
<evidence type="ECO:0000313" key="4">
    <source>
        <dbReference type="Proteomes" id="UP001375240"/>
    </source>
</evidence>
<dbReference type="Pfam" id="PF01048">
    <property type="entry name" value="PNP_UDP_1"/>
    <property type="match status" value="1"/>
</dbReference>
<proteinExistence type="predicted"/>
<dbReference type="EMBL" id="JAVHNQ010000002">
    <property type="protein sequence ID" value="KAK6355555.1"/>
    <property type="molecule type" value="Genomic_DNA"/>
</dbReference>
<dbReference type="AlphaFoldDB" id="A0AAV9V950"/>
<reference evidence="3 4" key="1">
    <citation type="submission" date="2019-10" db="EMBL/GenBank/DDBJ databases">
        <authorList>
            <person name="Palmer J.M."/>
        </authorList>
    </citation>
    <scope>NUCLEOTIDE SEQUENCE [LARGE SCALE GENOMIC DNA]</scope>
    <source>
        <strain evidence="3 4">TWF696</strain>
    </source>
</reference>
<dbReference type="PANTHER" id="PTHR46082">
    <property type="entry name" value="ATP/GTP-BINDING PROTEIN-RELATED"/>
    <property type="match status" value="1"/>
</dbReference>
<dbReference type="InterPro" id="IPR035994">
    <property type="entry name" value="Nucleoside_phosphorylase_sf"/>
</dbReference>
<dbReference type="InterPro" id="IPR053137">
    <property type="entry name" value="NLR-like"/>
</dbReference>
<dbReference type="Proteomes" id="UP001375240">
    <property type="component" value="Unassembled WGS sequence"/>
</dbReference>
<dbReference type="InterPro" id="IPR000845">
    <property type="entry name" value="Nucleoside_phosphorylase_d"/>
</dbReference>
<evidence type="ECO:0000256" key="1">
    <source>
        <dbReference type="SAM" id="MobiDB-lite"/>
    </source>
</evidence>
<dbReference type="Gene3D" id="3.40.50.1580">
    <property type="entry name" value="Nucleoside phosphorylase domain"/>
    <property type="match status" value="1"/>
</dbReference>
<protein>
    <recommendedName>
        <fullName evidence="2">Nucleoside phosphorylase domain-containing protein</fullName>
    </recommendedName>
</protein>
<dbReference type="PANTHER" id="PTHR46082:SF11">
    <property type="entry name" value="AAA+ ATPASE DOMAIN-CONTAINING PROTEIN-RELATED"/>
    <property type="match status" value="1"/>
</dbReference>
<keyword evidence="4" id="KW-1185">Reference proteome</keyword>
<dbReference type="GO" id="GO:0009116">
    <property type="term" value="P:nucleoside metabolic process"/>
    <property type="evidence" value="ECO:0007669"/>
    <property type="project" value="InterPro"/>
</dbReference>
<feature type="compositionally biased region" description="Pro residues" evidence="1">
    <location>
        <begin position="405"/>
        <end position="415"/>
    </location>
</feature>
<evidence type="ECO:0000259" key="2">
    <source>
        <dbReference type="Pfam" id="PF01048"/>
    </source>
</evidence>
<sequence>MRRLRKADYDVGWLCALDCEAAAAQLMLDEKHGPPLDFTHSQPAHSPAASQNFYRFGSIGELNVVITVLPAGITGTSAASDVAHDFNRDFPDLRLRFMVGIGGGIPSATHDIRLGDVVVSIPDGRFAGIVQHDRGRQMTGWFDRVGVLPAPPTNLLRALNFVRGVQTDILGERIAAILRAAANADDRFAQPSRSTDLLFPASLVHTATSTCERGCDLSKCVQRLAIDNAHRYSRVHFGTIASGNCVMRDAVLRDKIARETGALCFEMEAAGIMQVWPCLVVRGISDYCDSHKNDEWRYYAASAAAAFTKFMLMEMYGSGDTGRNIDPLTPSPTIGLSPVYGSEAQPQTTSLQSNIYNFYKDQKPGYLDDEMDVQPDGSSSSPLRKSSLYACIFADNDRRNTAPAPSEPTPYPPGLAVPRAATSWPTAGAFPGGQGSPAGGGIYIGGNVNTQGGKAFFGQNTFNSNGDINF</sequence>
<evidence type="ECO:0000313" key="3">
    <source>
        <dbReference type="EMBL" id="KAK6355555.1"/>
    </source>
</evidence>
<organism evidence="3 4">
    <name type="scientific">Orbilia brochopaga</name>
    <dbReference type="NCBI Taxonomy" id="3140254"/>
    <lineage>
        <taxon>Eukaryota</taxon>
        <taxon>Fungi</taxon>
        <taxon>Dikarya</taxon>
        <taxon>Ascomycota</taxon>
        <taxon>Pezizomycotina</taxon>
        <taxon>Orbiliomycetes</taxon>
        <taxon>Orbiliales</taxon>
        <taxon>Orbiliaceae</taxon>
        <taxon>Orbilia</taxon>
    </lineage>
</organism>
<accession>A0AAV9V950</accession>
<feature type="region of interest" description="Disordered" evidence="1">
    <location>
        <begin position="398"/>
        <end position="432"/>
    </location>
</feature>
<dbReference type="SUPFAM" id="SSF53167">
    <property type="entry name" value="Purine and uridine phosphorylases"/>
    <property type="match status" value="1"/>
</dbReference>
<dbReference type="GO" id="GO:0003824">
    <property type="term" value="F:catalytic activity"/>
    <property type="evidence" value="ECO:0007669"/>
    <property type="project" value="InterPro"/>
</dbReference>